<feature type="non-terminal residue" evidence="1">
    <location>
        <position position="186"/>
    </location>
</feature>
<keyword evidence="2" id="KW-1185">Reference proteome</keyword>
<dbReference type="InterPro" id="IPR012349">
    <property type="entry name" value="Split_barrel_FMN-bd"/>
</dbReference>
<evidence type="ECO:0000313" key="2">
    <source>
        <dbReference type="Proteomes" id="UP001589702"/>
    </source>
</evidence>
<accession>A0ABV5Y4Z9</accession>
<dbReference type="EMBL" id="JBHMBC010000039">
    <property type="protein sequence ID" value="MFB9822071.1"/>
    <property type="molecule type" value="Genomic_DNA"/>
</dbReference>
<comment type="caution">
    <text evidence="1">The sequence shown here is derived from an EMBL/GenBank/DDBJ whole genome shotgun (WGS) entry which is preliminary data.</text>
</comment>
<evidence type="ECO:0000313" key="1">
    <source>
        <dbReference type="EMBL" id="MFB9822071.1"/>
    </source>
</evidence>
<name>A0ABV5Y4Z9_ARTRM</name>
<dbReference type="Proteomes" id="UP001589702">
    <property type="component" value="Unassembled WGS sequence"/>
</dbReference>
<reference evidence="1 2" key="1">
    <citation type="submission" date="2024-09" db="EMBL/GenBank/DDBJ databases">
        <authorList>
            <person name="Sun Q."/>
            <person name="Mori K."/>
        </authorList>
    </citation>
    <scope>NUCLEOTIDE SEQUENCE [LARGE SCALE GENOMIC DNA]</scope>
    <source>
        <strain evidence="1 2">JCM 1334</strain>
    </source>
</reference>
<dbReference type="SUPFAM" id="SSF50475">
    <property type="entry name" value="FMN-binding split barrel"/>
    <property type="match status" value="1"/>
</dbReference>
<organism evidence="1 2">
    <name type="scientific">Arthrobacter ramosus</name>
    <dbReference type="NCBI Taxonomy" id="1672"/>
    <lineage>
        <taxon>Bacteria</taxon>
        <taxon>Bacillati</taxon>
        <taxon>Actinomycetota</taxon>
        <taxon>Actinomycetes</taxon>
        <taxon>Micrococcales</taxon>
        <taxon>Micrococcaceae</taxon>
        <taxon>Arthrobacter</taxon>
    </lineage>
</organism>
<dbReference type="Gene3D" id="2.30.110.10">
    <property type="entry name" value="Electron Transport, Fmn-binding Protein, Chain A"/>
    <property type="match status" value="1"/>
</dbReference>
<gene>
    <name evidence="1" type="ORF">ACFFP1_21610</name>
</gene>
<dbReference type="PANTHER" id="PTHR35802">
    <property type="entry name" value="PROTEASE SYNTHASE AND SPORULATION PROTEIN PAI 2"/>
    <property type="match status" value="1"/>
</dbReference>
<dbReference type="PANTHER" id="PTHR35802:SF1">
    <property type="entry name" value="PROTEASE SYNTHASE AND SPORULATION PROTEIN PAI 2"/>
    <property type="match status" value="1"/>
</dbReference>
<dbReference type="InterPro" id="IPR007396">
    <property type="entry name" value="TR_PAI2-type"/>
</dbReference>
<sequence length="186" mass="20389">MYIPAHFAAGPDVIHDLLTRPSAANLVTMTSHGLLATFLPLIYDPSIGEHGALHGHLARTNSQWSEPAIGESLVIIQGADAYISPSWYASKAEHGRVVPTWNYSTAHVYGKLAVHDDAAWLGNHVRQLTKLNEARSERPWSVDDAPERYVSGQLRAIVGIELVITRIEAKAKLSQNRPDKDIDGVV</sequence>
<protein>
    <submittedName>
        <fullName evidence="1">FMN-binding negative transcriptional regulator</fullName>
    </submittedName>
</protein>
<proteinExistence type="predicted"/>
<dbReference type="Pfam" id="PF04299">
    <property type="entry name" value="FMN_bind_2"/>
    <property type="match status" value="1"/>
</dbReference>
<dbReference type="PIRSF" id="PIRSF010372">
    <property type="entry name" value="PaiB"/>
    <property type="match status" value="1"/>
</dbReference>
<dbReference type="RefSeq" id="WP_376940701.1">
    <property type="nucleotide sequence ID" value="NZ_JBHMBC010000039.1"/>
</dbReference>